<accession>A0A833LZQ8</accession>
<organism evidence="4 5">
    <name type="scientific">Leptonema illini</name>
    <dbReference type="NCBI Taxonomy" id="183"/>
    <lineage>
        <taxon>Bacteria</taxon>
        <taxon>Pseudomonadati</taxon>
        <taxon>Spirochaetota</taxon>
        <taxon>Spirochaetia</taxon>
        <taxon>Leptospirales</taxon>
        <taxon>Leptospiraceae</taxon>
        <taxon>Leptonema</taxon>
    </lineage>
</organism>
<dbReference type="NCBIfam" id="TIGR00377">
    <property type="entry name" value="ant_ant_sig"/>
    <property type="match status" value="1"/>
</dbReference>
<evidence type="ECO:0000259" key="3">
    <source>
        <dbReference type="PROSITE" id="PS50801"/>
    </source>
</evidence>
<dbReference type="CDD" id="cd07043">
    <property type="entry name" value="STAS_anti-anti-sigma_factors"/>
    <property type="match status" value="1"/>
</dbReference>
<dbReference type="Proteomes" id="UP000460298">
    <property type="component" value="Unassembled WGS sequence"/>
</dbReference>
<dbReference type="PROSITE" id="PS50801">
    <property type="entry name" value="STAS"/>
    <property type="match status" value="1"/>
</dbReference>
<dbReference type="Pfam" id="PF01740">
    <property type="entry name" value="STAS"/>
    <property type="match status" value="1"/>
</dbReference>
<evidence type="ECO:0000313" key="4">
    <source>
        <dbReference type="EMBL" id="KAB2929710.1"/>
    </source>
</evidence>
<proteinExistence type="inferred from homology"/>
<dbReference type="Gene3D" id="3.30.750.24">
    <property type="entry name" value="STAS domain"/>
    <property type="match status" value="1"/>
</dbReference>
<feature type="domain" description="STAS" evidence="3">
    <location>
        <begin position="1"/>
        <end position="110"/>
    </location>
</feature>
<evidence type="ECO:0000256" key="2">
    <source>
        <dbReference type="RuleBase" id="RU003749"/>
    </source>
</evidence>
<dbReference type="PANTHER" id="PTHR33495:SF2">
    <property type="entry name" value="ANTI-SIGMA FACTOR ANTAGONIST TM_1081-RELATED"/>
    <property type="match status" value="1"/>
</dbReference>
<dbReference type="RefSeq" id="WP_002772817.1">
    <property type="nucleotide sequence ID" value="NZ_JQDG01000019.1"/>
</dbReference>
<protein>
    <recommendedName>
        <fullName evidence="2">Anti-sigma factor antagonist</fullName>
    </recommendedName>
</protein>
<dbReference type="AlphaFoldDB" id="A0A833LZQ8"/>
<gene>
    <name evidence="4" type="ORF">F9K24_18965</name>
</gene>
<dbReference type="InterPro" id="IPR003658">
    <property type="entry name" value="Anti-sigma_ant"/>
</dbReference>
<comment type="caution">
    <text evidence="4">The sequence shown here is derived from an EMBL/GenBank/DDBJ whole genome shotgun (WGS) entry which is preliminary data.</text>
</comment>
<dbReference type="OrthoDB" id="9796601at2"/>
<dbReference type="InterPro" id="IPR036513">
    <property type="entry name" value="STAS_dom_sf"/>
</dbReference>
<evidence type="ECO:0000256" key="1">
    <source>
        <dbReference type="ARBA" id="ARBA00009013"/>
    </source>
</evidence>
<reference evidence="4 5" key="1">
    <citation type="submission" date="2019-10" db="EMBL/GenBank/DDBJ databases">
        <title>Extracellular Electron Transfer in a Candidatus Methanoperedens spp. Enrichment Culture.</title>
        <authorList>
            <person name="Berger S."/>
            <person name="Rangel Shaw D."/>
            <person name="Berben T."/>
            <person name="In 'T Zandt M."/>
            <person name="Frank J."/>
            <person name="Reimann J."/>
            <person name="Jetten M.S.M."/>
            <person name="Welte C.U."/>
        </authorList>
    </citation>
    <scope>NUCLEOTIDE SEQUENCE [LARGE SCALE GENOMIC DNA]</scope>
    <source>
        <strain evidence="4">SB12</strain>
    </source>
</reference>
<dbReference type="SUPFAM" id="SSF52091">
    <property type="entry name" value="SpoIIaa-like"/>
    <property type="match status" value="1"/>
</dbReference>
<comment type="similarity">
    <text evidence="1 2">Belongs to the anti-sigma-factor antagonist family.</text>
</comment>
<dbReference type="InterPro" id="IPR002645">
    <property type="entry name" value="STAS_dom"/>
</dbReference>
<name>A0A833LZQ8_9LEPT</name>
<sequence>MSLETREANENMVAYLKGRIDVHMASEIEASLQKIIRENPGHNVILNLKDVEYMSSSGLRVFVSLMRMLRENNRALKLTNLSVAVKKVFEVVELMDMFEIYDSEEAALKS</sequence>
<dbReference type="PANTHER" id="PTHR33495">
    <property type="entry name" value="ANTI-SIGMA FACTOR ANTAGONIST TM_1081-RELATED-RELATED"/>
    <property type="match status" value="1"/>
</dbReference>
<evidence type="ECO:0000313" key="5">
    <source>
        <dbReference type="Proteomes" id="UP000460298"/>
    </source>
</evidence>
<dbReference type="EMBL" id="WBUI01000027">
    <property type="protein sequence ID" value="KAB2929710.1"/>
    <property type="molecule type" value="Genomic_DNA"/>
</dbReference>
<dbReference type="GO" id="GO:0043856">
    <property type="term" value="F:anti-sigma factor antagonist activity"/>
    <property type="evidence" value="ECO:0007669"/>
    <property type="project" value="InterPro"/>
</dbReference>